<name>A0A077MGC2_9MICO</name>
<dbReference type="AlphaFoldDB" id="A0A077MGC2"/>
<dbReference type="STRING" id="1193518.BN13_70011"/>
<dbReference type="Proteomes" id="UP000035720">
    <property type="component" value="Unassembled WGS sequence"/>
</dbReference>
<evidence type="ECO:0000313" key="3">
    <source>
        <dbReference type="Proteomes" id="UP000035720"/>
    </source>
</evidence>
<dbReference type="PANTHER" id="PTHR18964">
    <property type="entry name" value="ROK (REPRESSOR, ORF, KINASE) FAMILY"/>
    <property type="match status" value="1"/>
</dbReference>
<dbReference type="SUPFAM" id="SSF46785">
    <property type="entry name" value="Winged helix' DNA-binding domain"/>
    <property type="match status" value="1"/>
</dbReference>
<comment type="similarity">
    <text evidence="1">Belongs to the ROK (NagC/XylR) family.</text>
</comment>
<dbReference type="InterPro" id="IPR036390">
    <property type="entry name" value="WH_DNA-bd_sf"/>
</dbReference>
<dbReference type="InterPro" id="IPR049874">
    <property type="entry name" value="ROK_cs"/>
</dbReference>
<keyword evidence="3" id="KW-1185">Reference proteome</keyword>
<dbReference type="EMBL" id="CAJC01000183">
    <property type="protein sequence ID" value="CCI54387.1"/>
    <property type="molecule type" value="Genomic_DNA"/>
</dbReference>
<dbReference type="OrthoDB" id="3189808at2"/>
<dbReference type="SUPFAM" id="SSF53067">
    <property type="entry name" value="Actin-like ATPase domain"/>
    <property type="match status" value="1"/>
</dbReference>
<proteinExistence type="inferred from homology"/>
<reference evidence="2 3" key="1">
    <citation type="journal article" date="2013" name="ISME J.">
        <title>A metabolic model for members of the genus Tetrasphaera involved in enhanced biological phosphorus removal.</title>
        <authorList>
            <person name="Kristiansen R."/>
            <person name="Nguyen H.T.T."/>
            <person name="Saunders A.M."/>
            <person name="Nielsen J.L."/>
            <person name="Wimmer R."/>
            <person name="Le V.Q."/>
            <person name="McIlroy S.J."/>
            <person name="Petrovski S."/>
            <person name="Seviour R.J."/>
            <person name="Calteau A."/>
            <person name="Nielsen K.L."/>
            <person name="Nielsen P.H."/>
        </authorList>
    </citation>
    <scope>NUCLEOTIDE SEQUENCE [LARGE SCALE GENOMIC DNA]</scope>
    <source>
        <strain evidence="2 3">Ben 74</strain>
    </source>
</reference>
<dbReference type="PANTHER" id="PTHR18964:SF173">
    <property type="entry name" value="GLUCOKINASE"/>
    <property type="match status" value="1"/>
</dbReference>
<dbReference type="InterPro" id="IPR043129">
    <property type="entry name" value="ATPase_NBD"/>
</dbReference>
<comment type="caution">
    <text evidence="2">The sequence shown here is derived from an EMBL/GenBank/DDBJ whole genome shotgun (WGS) entry which is preliminary data.</text>
</comment>
<evidence type="ECO:0000256" key="1">
    <source>
        <dbReference type="ARBA" id="ARBA00006479"/>
    </source>
</evidence>
<dbReference type="Gene3D" id="1.10.10.10">
    <property type="entry name" value="Winged helix-like DNA-binding domain superfamily/Winged helix DNA-binding domain"/>
    <property type="match status" value="1"/>
</dbReference>
<gene>
    <name evidence="2" type="ORF">BN13_70011</name>
</gene>
<sequence length="368" mass="38441">MTLAIVDQAERAELAAGTGLTPQAVSKILARLIDDGLVEEVGRRQGARGKPATLYRLRSEKAHAIGIHAGRTDIKGVRVDLGGNVLDTIATPMPAQFTPAQLIDGIASTVEKLVSPQSDSTNPEIVGVGVALPGPVDRTTGVVQGFRWWRDPAATPLLDALTHRLGRHTVMDLSINAALELTAWQRGDQMTDTLYALLDRGVGGALWIGGRLHRGAHMSAGEFGHLVIEAGGPECECGRRGCVEAVQQRALAEGDIARAAAAVATGIANALHIVDVPGVVWSGSDLEAHPEAYAAALAAELQRTLAGGAAYTIHRAVPAEVPHEDCPADLVATGAAVMVLESVYGIPARPGESLDQSLTPEPAEITSR</sequence>
<dbReference type="InterPro" id="IPR000600">
    <property type="entry name" value="ROK"/>
</dbReference>
<dbReference type="CDD" id="cd00090">
    <property type="entry name" value="HTH_ARSR"/>
    <property type="match status" value="1"/>
</dbReference>
<accession>A0A077MGC2</accession>
<dbReference type="PROSITE" id="PS01125">
    <property type="entry name" value="ROK"/>
    <property type="match status" value="1"/>
</dbReference>
<dbReference type="InterPro" id="IPR036388">
    <property type="entry name" value="WH-like_DNA-bd_sf"/>
</dbReference>
<dbReference type="InterPro" id="IPR011991">
    <property type="entry name" value="ArsR-like_HTH"/>
</dbReference>
<dbReference type="Pfam" id="PF00480">
    <property type="entry name" value="ROK"/>
    <property type="match status" value="1"/>
</dbReference>
<protein>
    <submittedName>
        <fullName evidence="2">Putative ROK family protein</fullName>
    </submittedName>
</protein>
<evidence type="ECO:0000313" key="2">
    <source>
        <dbReference type="EMBL" id="CCI54387.1"/>
    </source>
</evidence>
<organism evidence="2 3">
    <name type="scientific">Nostocoides jenkinsii Ben 74</name>
    <dbReference type="NCBI Taxonomy" id="1193518"/>
    <lineage>
        <taxon>Bacteria</taxon>
        <taxon>Bacillati</taxon>
        <taxon>Actinomycetota</taxon>
        <taxon>Actinomycetes</taxon>
        <taxon>Micrococcales</taxon>
        <taxon>Intrasporangiaceae</taxon>
        <taxon>Nostocoides</taxon>
    </lineage>
</organism>
<dbReference type="Gene3D" id="3.30.420.40">
    <property type="match status" value="2"/>
</dbReference>